<dbReference type="PATRIC" id="fig|1339314.3.peg.3826"/>
<dbReference type="PANTHER" id="PTHR10434">
    <property type="entry name" value="1-ACYL-SN-GLYCEROL-3-PHOSPHATE ACYLTRANSFERASE"/>
    <property type="match status" value="1"/>
</dbReference>
<dbReference type="EMBL" id="JGDS01000062">
    <property type="protein sequence ID" value="EXZ72161.1"/>
    <property type="molecule type" value="Genomic_DNA"/>
</dbReference>
<dbReference type="AlphaFoldDB" id="A0A016E4V9"/>
<comment type="caution">
    <text evidence="5">The sequence shown here is derived from an EMBL/GenBank/DDBJ whole genome shotgun (WGS) entry which is preliminary data.</text>
</comment>
<evidence type="ECO:0000313" key="5">
    <source>
        <dbReference type="EMBL" id="EXZ72161.1"/>
    </source>
</evidence>
<evidence type="ECO:0000313" key="6">
    <source>
        <dbReference type="Proteomes" id="UP000020938"/>
    </source>
</evidence>
<accession>A0A016E4V9</accession>
<dbReference type="SMART" id="SM00563">
    <property type="entry name" value="PlsC"/>
    <property type="match status" value="1"/>
</dbReference>
<name>A0A016E4V9_BACFG</name>
<keyword evidence="2 5" id="KW-0808">Transferase</keyword>
<dbReference type="GO" id="GO:0006654">
    <property type="term" value="P:phosphatidic acid biosynthetic process"/>
    <property type="evidence" value="ECO:0007669"/>
    <property type="project" value="TreeGrafter"/>
</dbReference>
<dbReference type="CDD" id="cd07989">
    <property type="entry name" value="LPLAT_AGPAT-like"/>
    <property type="match status" value="1"/>
</dbReference>
<dbReference type="Pfam" id="PF01553">
    <property type="entry name" value="Acyltransferase"/>
    <property type="match status" value="1"/>
</dbReference>
<sequence>MEKRFMQSVVMRIIYKGVFHWFLKLIVGVQFTDCQFLKKEKQFIILANHNSHLDTLSLLSSLPGNLLWKVKPVAAEDYFGKTRFQASISNFFINTLLIRRKGEKDSEHDPIRKMLEAIDAGYSLILFPEGTRGKSEQMGKIKSGIARILSLRPEVKYIPVFMTGMGRSLPKGKMILLPYKASVYYGIPTLVKSTDTHEILDQITGDFEVMKEKYQVVIDEEEE</sequence>
<feature type="domain" description="Phospholipid/glycerol acyltransferase" evidence="4">
    <location>
        <begin position="43"/>
        <end position="165"/>
    </location>
</feature>
<proteinExistence type="predicted"/>
<evidence type="ECO:0000259" key="4">
    <source>
        <dbReference type="SMART" id="SM00563"/>
    </source>
</evidence>
<dbReference type="InterPro" id="IPR002123">
    <property type="entry name" value="Plipid/glycerol_acylTrfase"/>
</dbReference>
<evidence type="ECO:0000256" key="1">
    <source>
        <dbReference type="ARBA" id="ARBA00005189"/>
    </source>
</evidence>
<dbReference type="GO" id="GO:0003841">
    <property type="term" value="F:1-acylglycerol-3-phosphate O-acyltransferase activity"/>
    <property type="evidence" value="ECO:0007669"/>
    <property type="project" value="TreeGrafter"/>
</dbReference>
<dbReference type="Proteomes" id="UP000020938">
    <property type="component" value="Unassembled WGS sequence"/>
</dbReference>
<gene>
    <name evidence="5" type="ORF">M123_3675</name>
</gene>
<protein>
    <submittedName>
        <fullName evidence="5">Acyltransferase family protein</fullName>
    </submittedName>
</protein>
<dbReference type="SUPFAM" id="SSF69593">
    <property type="entry name" value="Glycerol-3-phosphate (1)-acyltransferase"/>
    <property type="match status" value="1"/>
</dbReference>
<reference evidence="5 6" key="1">
    <citation type="submission" date="2014-02" db="EMBL/GenBank/DDBJ databases">
        <authorList>
            <person name="Sears C."/>
            <person name="Carroll K."/>
            <person name="Sack B.R."/>
            <person name="Qadri F."/>
            <person name="Myers L.L."/>
            <person name="Chung G.-T."/>
            <person name="Escheverria P."/>
            <person name="Fraser C.M."/>
            <person name="Sadzewicz L."/>
            <person name="Shefchek K.A."/>
            <person name="Tallon L."/>
            <person name="Das S.P."/>
            <person name="Daugherty S."/>
            <person name="Mongodin E.F."/>
        </authorList>
    </citation>
    <scope>NUCLEOTIDE SEQUENCE [LARGE SCALE GENOMIC DNA]</scope>
    <source>
        <strain evidence="5 6">3976T8</strain>
    </source>
</reference>
<evidence type="ECO:0000256" key="3">
    <source>
        <dbReference type="ARBA" id="ARBA00023315"/>
    </source>
</evidence>
<evidence type="ECO:0000256" key="2">
    <source>
        <dbReference type="ARBA" id="ARBA00022679"/>
    </source>
</evidence>
<organism evidence="5 6">
    <name type="scientific">Bacteroides fragilis str. 3976T8</name>
    <dbReference type="NCBI Taxonomy" id="1339314"/>
    <lineage>
        <taxon>Bacteria</taxon>
        <taxon>Pseudomonadati</taxon>
        <taxon>Bacteroidota</taxon>
        <taxon>Bacteroidia</taxon>
        <taxon>Bacteroidales</taxon>
        <taxon>Bacteroidaceae</taxon>
        <taxon>Bacteroides</taxon>
    </lineage>
</organism>
<keyword evidence="3 5" id="KW-0012">Acyltransferase</keyword>
<dbReference type="PANTHER" id="PTHR10434:SF11">
    <property type="entry name" value="1-ACYL-SN-GLYCEROL-3-PHOSPHATE ACYLTRANSFERASE"/>
    <property type="match status" value="1"/>
</dbReference>
<comment type="pathway">
    <text evidence="1">Lipid metabolism.</text>
</comment>